<reference evidence="1 2" key="1">
    <citation type="journal article" date="2013" name="Genome Announc.">
        <title>Draft Genome Sequence of Indibacter alkaliphilus Strain LW1T, Isolated from Lonar Lake, a Haloalkaline Lake in the Buldana District of Maharashtra, India.</title>
        <authorList>
            <person name="Singh A."/>
            <person name="Kumar Jangir P."/>
            <person name="Sharma R."/>
            <person name="Singh A."/>
            <person name="Kumar Pinnaka A."/>
            <person name="Shivaji S."/>
        </authorList>
    </citation>
    <scope>NUCLEOTIDE SEQUENCE [LARGE SCALE GENOMIC DNA]</scope>
    <source>
        <strain evidence="2">CCUG 57479 / KCTC 22604 / LW1</strain>
    </source>
</reference>
<dbReference type="STRING" id="1189612.A33Q_2525"/>
<gene>
    <name evidence="1" type="ORF">A33Q_2525</name>
</gene>
<proteinExistence type="predicted"/>
<dbReference type="Proteomes" id="UP000006073">
    <property type="component" value="Unassembled WGS sequence"/>
</dbReference>
<evidence type="ECO:0000313" key="2">
    <source>
        <dbReference type="Proteomes" id="UP000006073"/>
    </source>
</evidence>
<dbReference type="EMBL" id="ALWO02000036">
    <property type="protein sequence ID" value="EOZ95932.1"/>
    <property type="molecule type" value="Genomic_DNA"/>
</dbReference>
<keyword evidence="2" id="KW-1185">Reference proteome</keyword>
<comment type="caution">
    <text evidence="1">The sequence shown here is derived from an EMBL/GenBank/DDBJ whole genome shotgun (WGS) entry which is preliminary data.</text>
</comment>
<name>S2D9K2_INDAL</name>
<protein>
    <submittedName>
        <fullName evidence="1">Uncharacterized protein</fullName>
    </submittedName>
</protein>
<accession>S2D9K2</accession>
<evidence type="ECO:0000313" key="1">
    <source>
        <dbReference type="EMBL" id="EOZ95932.1"/>
    </source>
</evidence>
<sequence>MFWQEKSKLNPKNNASEFIFIMDLFAVLINKDRFLLIKIIKSGA</sequence>
<dbReference type="AlphaFoldDB" id="S2D9K2"/>
<organism evidence="1 2">
    <name type="scientific">Indibacter alkaliphilus (strain CCUG 57479 / KCTC 22604 / LW1)</name>
    <dbReference type="NCBI Taxonomy" id="1189612"/>
    <lineage>
        <taxon>Bacteria</taxon>
        <taxon>Pseudomonadati</taxon>
        <taxon>Bacteroidota</taxon>
        <taxon>Cytophagia</taxon>
        <taxon>Cytophagales</taxon>
        <taxon>Cyclobacteriaceae</taxon>
    </lineage>
</organism>